<protein>
    <submittedName>
        <fullName evidence="1">A disintegrin and metalloproteinase with thrombospondin motifs 16</fullName>
    </submittedName>
</protein>
<sequence length="117" mass="12982">MGVSIGWAYPQLTGGLEARACKQEKLQDESRGLPLAAQRKMSRKVITSRGFPPDTGQGRWGEKAKVWICGRDLPSCLKKIPDHGPARASRLLFVNYRSLYRNLVGRATTTFTASFSI</sequence>
<comment type="caution">
    <text evidence="1">The sequence shown here is derived from an EMBL/GenBank/DDBJ whole genome shotgun (WGS) entry which is preliminary data.</text>
</comment>
<evidence type="ECO:0000313" key="1">
    <source>
        <dbReference type="EMBL" id="GFN99653.1"/>
    </source>
</evidence>
<name>A0AAV4A0B6_9GAST</name>
<keyword evidence="1" id="KW-0645">Protease</keyword>
<keyword evidence="2" id="KW-1185">Reference proteome</keyword>
<gene>
    <name evidence="1" type="ORF">PoB_002615900</name>
</gene>
<reference evidence="1 2" key="1">
    <citation type="journal article" date="2021" name="Elife">
        <title>Chloroplast acquisition without the gene transfer in kleptoplastic sea slugs, Plakobranchus ocellatus.</title>
        <authorList>
            <person name="Maeda T."/>
            <person name="Takahashi S."/>
            <person name="Yoshida T."/>
            <person name="Shimamura S."/>
            <person name="Takaki Y."/>
            <person name="Nagai Y."/>
            <person name="Toyoda A."/>
            <person name="Suzuki Y."/>
            <person name="Arimoto A."/>
            <person name="Ishii H."/>
            <person name="Satoh N."/>
            <person name="Nishiyama T."/>
            <person name="Hasebe M."/>
            <person name="Maruyama T."/>
            <person name="Minagawa J."/>
            <person name="Obokata J."/>
            <person name="Shigenobu S."/>
        </authorList>
    </citation>
    <scope>NUCLEOTIDE SEQUENCE [LARGE SCALE GENOMIC DNA]</scope>
</reference>
<evidence type="ECO:0000313" key="2">
    <source>
        <dbReference type="Proteomes" id="UP000735302"/>
    </source>
</evidence>
<keyword evidence="1" id="KW-0378">Hydrolase</keyword>
<dbReference type="AlphaFoldDB" id="A0AAV4A0B6"/>
<accession>A0AAV4A0B6</accession>
<dbReference type="GO" id="GO:0008237">
    <property type="term" value="F:metallopeptidase activity"/>
    <property type="evidence" value="ECO:0007669"/>
    <property type="project" value="UniProtKB-KW"/>
</dbReference>
<dbReference type="Proteomes" id="UP000735302">
    <property type="component" value="Unassembled WGS sequence"/>
</dbReference>
<proteinExistence type="predicted"/>
<keyword evidence="1" id="KW-0482">Metalloprotease</keyword>
<dbReference type="EMBL" id="BLXT01003014">
    <property type="protein sequence ID" value="GFN99653.1"/>
    <property type="molecule type" value="Genomic_DNA"/>
</dbReference>
<organism evidence="1 2">
    <name type="scientific">Plakobranchus ocellatus</name>
    <dbReference type="NCBI Taxonomy" id="259542"/>
    <lineage>
        <taxon>Eukaryota</taxon>
        <taxon>Metazoa</taxon>
        <taxon>Spiralia</taxon>
        <taxon>Lophotrochozoa</taxon>
        <taxon>Mollusca</taxon>
        <taxon>Gastropoda</taxon>
        <taxon>Heterobranchia</taxon>
        <taxon>Euthyneura</taxon>
        <taxon>Panpulmonata</taxon>
        <taxon>Sacoglossa</taxon>
        <taxon>Placobranchoidea</taxon>
        <taxon>Plakobranchidae</taxon>
        <taxon>Plakobranchus</taxon>
    </lineage>
</organism>